<dbReference type="SUPFAM" id="SSF51316">
    <property type="entry name" value="Mss4-like"/>
    <property type="match status" value="1"/>
</dbReference>
<dbReference type="InterPro" id="IPR011057">
    <property type="entry name" value="Mss4-like_sf"/>
</dbReference>
<keyword evidence="2" id="KW-0479">Metal-binding</keyword>
<reference evidence="7" key="1">
    <citation type="submission" date="2016-11" db="EMBL/GenBank/DDBJ databases">
        <authorList>
            <person name="Varghese N."/>
            <person name="Submissions S."/>
        </authorList>
    </citation>
    <scope>NUCLEOTIDE SEQUENCE [LARGE SCALE GENOMIC DNA]</scope>
    <source>
        <strain evidence="7">DSM 100566</strain>
    </source>
</reference>
<dbReference type="GO" id="GO:0016846">
    <property type="term" value="F:carbon-sulfur lyase activity"/>
    <property type="evidence" value="ECO:0007669"/>
    <property type="project" value="InterPro"/>
</dbReference>
<evidence type="ECO:0000313" key="6">
    <source>
        <dbReference type="EMBL" id="SHF56289.1"/>
    </source>
</evidence>
<protein>
    <submittedName>
        <fullName evidence="6">Uncharacterized conserved protein</fullName>
    </submittedName>
</protein>
<evidence type="ECO:0000259" key="5">
    <source>
        <dbReference type="PROSITE" id="PS51891"/>
    </source>
</evidence>
<accession>A0A1M5CNK7</accession>
<dbReference type="GO" id="GO:0046872">
    <property type="term" value="F:metal ion binding"/>
    <property type="evidence" value="ECO:0007669"/>
    <property type="project" value="UniProtKB-KW"/>
</dbReference>
<dbReference type="InterPro" id="IPR006913">
    <property type="entry name" value="CENP-V/GFA"/>
</dbReference>
<dbReference type="PANTHER" id="PTHR33337:SF40">
    <property type="entry name" value="CENP-V_GFA DOMAIN-CONTAINING PROTEIN-RELATED"/>
    <property type="match status" value="1"/>
</dbReference>
<dbReference type="PANTHER" id="PTHR33337">
    <property type="entry name" value="GFA DOMAIN-CONTAINING PROTEIN"/>
    <property type="match status" value="1"/>
</dbReference>
<keyword evidence="7" id="KW-1185">Reference proteome</keyword>
<evidence type="ECO:0000256" key="4">
    <source>
        <dbReference type="ARBA" id="ARBA00023239"/>
    </source>
</evidence>
<evidence type="ECO:0000256" key="3">
    <source>
        <dbReference type="ARBA" id="ARBA00022833"/>
    </source>
</evidence>
<dbReference type="Pfam" id="PF04828">
    <property type="entry name" value="GFA"/>
    <property type="match status" value="1"/>
</dbReference>
<evidence type="ECO:0000313" key="7">
    <source>
        <dbReference type="Proteomes" id="UP000184144"/>
    </source>
</evidence>
<feature type="domain" description="CENP-V/GFA" evidence="5">
    <location>
        <begin position="2"/>
        <end position="113"/>
    </location>
</feature>
<dbReference type="EMBL" id="FQUV01000007">
    <property type="protein sequence ID" value="SHF56289.1"/>
    <property type="molecule type" value="Genomic_DNA"/>
</dbReference>
<name>A0A1M5CNK7_9RHOB</name>
<organism evidence="6 7">
    <name type="scientific">Litoreibacter ascidiaceicola</name>
    <dbReference type="NCBI Taxonomy" id="1486859"/>
    <lineage>
        <taxon>Bacteria</taxon>
        <taxon>Pseudomonadati</taxon>
        <taxon>Pseudomonadota</taxon>
        <taxon>Alphaproteobacteria</taxon>
        <taxon>Rhodobacterales</taxon>
        <taxon>Roseobacteraceae</taxon>
        <taxon>Litoreibacter</taxon>
    </lineage>
</organism>
<dbReference type="RefSeq" id="WP_073145411.1">
    <property type="nucleotide sequence ID" value="NZ_FQUV01000007.1"/>
</dbReference>
<evidence type="ECO:0000256" key="1">
    <source>
        <dbReference type="ARBA" id="ARBA00005495"/>
    </source>
</evidence>
<evidence type="ECO:0000256" key="2">
    <source>
        <dbReference type="ARBA" id="ARBA00022723"/>
    </source>
</evidence>
<gene>
    <name evidence="6" type="ORF">SAMN05444273_107208</name>
</gene>
<dbReference type="Proteomes" id="UP000184144">
    <property type="component" value="Unassembled WGS sequence"/>
</dbReference>
<comment type="similarity">
    <text evidence="1">Belongs to the Gfa family.</text>
</comment>
<dbReference type="AlphaFoldDB" id="A0A1M5CNK7"/>
<keyword evidence="3" id="KW-0862">Zinc</keyword>
<dbReference type="STRING" id="1486859.SAMN05444273_107208"/>
<dbReference type="Gene3D" id="3.90.1590.10">
    <property type="entry name" value="glutathione-dependent formaldehyde- activating enzyme (gfa)"/>
    <property type="match status" value="1"/>
</dbReference>
<dbReference type="OrthoDB" id="9807246at2"/>
<dbReference type="PROSITE" id="PS51891">
    <property type="entry name" value="CENP_V_GFA"/>
    <property type="match status" value="1"/>
</dbReference>
<sequence>MPKGSCLCGQITYTVNGPLRPVIACHCRQCRKSSGHHVAATSAARGDVEVMGDVTWYTSSPTARRGFCGTCGSQLFWDGAGQNLSISAGSFDGDTGLRLAGHIFCADKGDYYEISDDLPCADAEDPKLTTQVP</sequence>
<proteinExistence type="inferred from homology"/>
<keyword evidence="4" id="KW-0456">Lyase</keyword>